<name>A0A2S7WJI4_9FLAO</name>
<gene>
    <name evidence="2" type="ORF">BTO16_12505</name>
</gene>
<reference evidence="2 3" key="1">
    <citation type="submission" date="2016-12" db="EMBL/GenBank/DDBJ databases">
        <title>Trade-off between light-utilization and light-protection in marine flavobacteria.</title>
        <authorList>
            <person name="Kumagai Y."/>
            <person name="Yoshizawa S."/>
            <person name="Kogure K."/>
            <person name="Iwasaki W."/>
        </authorList>
    </citation>
    <scope>NUCLEOTIDE SEQUENCE [LARGE SCALE GENOMIC DNA]</scope>
    <source>
        <strain evidence="2 3">ATCC 43844</strain>
    </source>
</reference>
<dbReference type="Pfam" id="PF01381">
    <property type="entry name" value="HTH_3"/>
    <property type="match status" value="1"/>
</dbReference>
<dbReference type="Gene3D" id="1.10.260.40">
    <property type="entry name" value="lambda repressor-like DNA-binding domains"/>
    <property type="match status" value="1"/>
</dbReference>
<evidence type="ECO:0000313" key="3">
    <source>
        <dbReference type="Proteomes" id="UP000239068"/>
    </source>
</evidence>
<dbReference type="InterPro" id="IPR001387">
    <property type="entry name" value="Cro/C1-type_HTH"/>
</dbReference>
<dbReference type="Proteomes" id="UP000239068">
    <property type="component" value="Unassembled WGS sequence"/>
</dbReference>
<feature type="domain" description="HTH cro/C1-type" evidence="1">
    <location>
        <begin position="20"/>
        <end position="74"/>
    </location>
</feature>
<organism evidence="2 3">
    <name type="scientific">Polaribacter glomeratus</name>
    <dbReference type="NCBI Taxonomy" id="102"/>
    <lineage>
        <taxon>Bacteria</taxon>
        <taxon>Pseudomonadati</taxon>
        <taxon>Bacteroidota</taxon>
        <taxon>Flavobacteriia</taxon>
        <taxon>Flavobacteriales</taxon>
        <taxon>Flavobacteriaceae</taxon>
    </lineage>
</organism>
<sequence>MKEKEREKVENYYFEILRKIANKRAEAGLSQIDLALKLGLTDSGYFKVEKGITKLDIQRFLSILYKLDISPKEFFEDFN</sequence>
<protein>
    <recommendedName>
        <fullName evidence="1">HTH cro/C1-type domain-containing protein</fullName>
    </recommendedName>
</protein>
<dbReference type="SMART" id="SM00530">
    <property type="entry name" value="HTH_XRE"/>
    <property type="match status" value="1"/>
</dbReference>
<evidence type="ECO:0000313" key="2">
    <source>
        <dbReference type="EMBL" id="PQJ77596.1"/>
    </source>
</evidence>
<dbReference type="AlphaFoldDB" id="A0A2S7WJI4"/>
<keyword evidence="3" id="KW-1185">Reference proteome</keyword>
<dbReference type="InterPro" id="IPR010982">
    <property type="entry name" value="Lambda_DNA-bd_dom_sf"/>
</dbReference>
<dbReference type="CDD" id="cd00093">
    <property type="entry name" value="HTH_XRE"/>
    <property type="match status" value="1"/>
</dbReference>
<dbReference type="PROSITE" id="PS50943">
    <property type="entry name" value="HTH_CROC1"/>
    <property type="match status" value="1"/>
</dbReference>
<evidence type="ECO:0000259" key="1">
    <source>
        <dbReference type="PROSITE" id="PS50943"/>
    </source>
</evidence>
<dbReference type="SUPFAM" id="SSF47413">
    <property type="entry name" value="lambda repressor-like DNA-binding domains"/>
    <property type="match status" value="1"/>
</dbReference>
<dbReference type="OrthoDB" id="1261587at2"/>
<dbReference type="EMBL" id="MSCM01000002">
    <property type="protein sequence ID" value="PQJ77596.1"/>
    <property type="molecule type" value="Genomic_DNA"/>
</dbReference>
<comment type="caution">
    <text evidence="2">The sequence shown here is derived from an EMBL/GenBank/DDBJ whole genome shotgun (WGS) entry which is preliminary data.</text>
</comment>
<accession>A0A2S7WJI4</accession>
<proteinExistence type="predicted"/>
<dbReference type="GO" id="GO:0003677">
    <property type="term" value="F:DNA binding"/>
    <property type="evidence" value="ECO:0007669"/>
    <property type="project" value="InterPro"/>
</dbReference>